<name>A0A8S5LWE2_9CAUD</name>
<proteinExistence type="predicted"/>
<dbReference type="EMBL" id="BK014757">
    <property type="protein sequence ID" value="DAD74284.1"/>
    <property type="molecule type" value="Genomic_DNA"/>
</dbReference>
<accession>A0A8S5LWE2</accession>
<reference evidence="1" key="1">
    <citation type="journal article" date="2021" name="Proc. Natl. Acad. Sci. U.S.A.">
        <title>A Catalog of Tens of Thousands of Viruses from Human Metagenomes Reveals Hidden Associations with Chronic Diseases.</title>
        <authorList>
            <person name="Tisza M.J."/>
            <person name="Buck C.B."/>
        </authorList>
    </citation>
    <scope>NUCLEOTIDE SEQUENCE</scope>
    <source>
        <strain evidence="1">CtFy320</strain>
    </source>
</reference>
<protein>
    <submittedName>
        <fullName evidence="1">Uncharacterized protein</fullName>
    </submittedName>
</protein>
<sequence length="125" mass="13461">MAAPELTFSITGNKISAVSGFDSITVTFSSDIAYTAFECRATKSGEDWGRGKGALIASFSQTPAGTQRTFEVYDDFLLSGDGEYRISLFAQGADGSWNDNYGFIPSGQSQTMKTADGEDFLCMKE</sequence>
<evidence type="ECO:0000313" key="1">
    <source>
        <dbReference type="EMBL" id="DAD74284.1"/>
    </source>
</evidence>
<organism evidence="1">
    <name type="scientific">Siphoviridae sp. ctFy320</name>
    <dbReference type="NCBI Taxonomy" id="2826217"/>
    <lineage>
        <taxon>Viruses</taxon>
        <taxon>Duplodnaviria</taxon>
        <taxon>Heunggongvirae</taxon>
        <taxon>Uroviricota</taxon>
        <taxon>Caudoviricetes</taxon>
    </lineage>
</organism>